<dbReference type="AlphaFoldDB" id="A0A6C2US92"/>
<organism evidence="2 3">
    <name type="scientific">Pontiella sulfatireligans</name>
    <dbReference type="NCBI Taxonomy" id="2750658"/>
    <lineage>
        <taxon>Bacteria</taxon>
        <taxon>Pseudomonadati</taxon>
        <taxon>Kiritimatiellota</taxon>
        <taxon>Kiritimatiellia</taxon>
        <taxon>Kiritimatiellales</taxon>
        <taxon>Pontiellaceae</taxon>
        <taxon>Pontiella</taxon>
    </lineage>
</organism>
<keyword evidence="3" id="KW-1185">Reference proteome</keyword>
<reference evidence="2 3" key="1">
    <citation type="submission" date="2019-04" db="EMBL/GenBank/DDBJ databases">
        <authorList>
            <person name="Van Vliet M D."/>
        </authorList>
    </citation>
    <scope>NUCLEOTIDE SEQUENCE [LARGE SCALE GENOMIC DNA]</scope>
    <source>
        <strain evidence="2 3">F21</strain>
    </source>
</reference>
<gene>
    <name evidence="2" type="ORF">SCARR_04920</name>
</gene>
<dbReference type="EMBL" id="CAAHFH010000002">
    <property type="protein sequence ID" value="VGO22823.1"/>
    <property type="molecule type" value="Genomic_DNA"/>
</dbReference>
<evidence type="ECO:0000313" key="2">
    <source>
        <dbReference type="EMBL" id="VGO22823.1"/>
    </source>
</evidence>
<name>A0A6C2US92_9BACT</name>
<dbReference type="RefSeq" id="WP_136064484.1">
    <property type="nucleotide sequence ID" value="NZ_CAAHFH010000002.1"/>
</dbReference>
<feature type="signal peptide" evidence="1">
    <location>
        <begin position="1"/>
        <end position="20"/>
    </location>
</feature>
<feature type="chain" id="PRO_5025372424" evidence="1">
    <location>
        <begin position="21"/>
        <end position="253"/>
    </location>
</feature>
<evidence type="ECO:0000313" key="3">
    <source>
        <dbReference type="Proteomes" id="UP000346198"/>
    </source>
</evidence>
<proteinExistence type="predicted"/>
<dbReference type="Proteomes" id="UP000346198">
    <property type="component" value="Unassembled WGS sequence"/>
</dbReference>
<protein>
    <submittedName>
        <fullName evidence="2">Uncharacterized protein</fullName>
    </submittedName>
</protein>
<sequence length="253" mass="27601">MVKRIQIIAAACMATAAASAVEYNFNDYNEGPLDGQFGWNVYKNVKDSSAFSVMDAVGRTDALGDKALVLQAPEVELRSVSGEPVRWMPGETLKVEFDFKVAITSVELVKNRPVLSVLIGDAALADKSRWEVRLEAQTNGNWRLVGDLPDWAAVEIPAQDIVARPTGDDVAISDWFRFVLTIKKGGEPDLFESTAEIKTAAGKVIATQKFTDETKDKRTASIWNSPRVSLGFKAPRDQLGLSVIDNIRGSAAK</sequence>
<accession>A0A6C2US92</accession>
<evidence type="ECO:0000256" key="1">
    <source>
        <dbReference type="SAM" id="SignalP"/>
    </source>
</evidence>
<keyword evidence="1" id="KW-0732">Signal</keyword>